<evidence type="ECO:0000313" key="2">
    <source>
        <dbReference type="Proteomes" id="UP000240708"/>
    </source>
</evidence>
<organism evidence="1 2">
    <name type="scientific">Cecembia rubra</name>
    <dbReference type="NCBI Taxonomy" id="1485585"/>
    <lineage>
        <taxon>Bacteria</taxon>
        <taxon>Pseudomonadati</taxon>
        <taxon>Bacteroidota</taxon>
        <taxon>Cytophagia</taxon>
        <taxon>Cytophagales</taxon>
        <taxon>Cyclobacteriaceae</taxon>
        <taxon>Cecembia</taxon>
    </lineage>
</organism>
<sequence>MHEDILENFRTYVPFTKEEVKDFFGKGKK</sequence>
<reference evidence="1 2" key="1">
    <citation type="submission" date="2018-03" db="EMBL/GenBank/DDBJ databases">
        <title>Genomic Encyclopedia of Archaeal and Bacterial Type Strains, Phase II (KMG-II): from individual species to whole genera.</title>
        <authorList>
            <person name="Goeker M."/>
        </authorList>
    </citation>
    <scope>NUCLEOTIDE SEQUENCE [LARGE SCALE GENOMIC DNA]</scope>
    <source>
        <strain evidence="1 2">DSM 28057</strain>
    </source>
</reference>
<name>A0A2P8EET7_9BACT</name>
<comment type="caution">
    <text evidence="1">The sequence shown here is derived from an EMBL/GenBank/DDBJ whole genome shotgun (WGS) entry which is preliminary data.</text>
</comment>
<accession>A0A2P8EET7</accession>
<protein>
    <submittedName>
        <fullName evidence="1">Uncharacterized protein</fullName>
    </submittedName>
</protein>
<dbReference type="EMBL" id="PYGF01000001">
    <property type="protein sequence ID" value="PSL07971.1"/>
    <property type="molecule type" value="Genomic_DNA"/>
</dbReference>
<dbReference type="Proteomes" id="UP000240708">
    <property type="component" value="Unassembled WGS sequence"/>
</dbReference>
<dbReference type="AlphaFoldDB" id="A0A2P8EET7"/>
<evidence type="ECO:0000313" key="1">
    <source>
        <dbReference type="EMBL" id="PSL07971.1"/>
    </source>
</evidence>
<proteinExistence type="predicted"/>
<keyword evidence="2" id="KW-1185">Reference proteome</keyword>
<gene>
    <name evidence="1" type="ORF">CLV48_101912</name>
</gene>